<dbReference type="InterPro" id="IPR001680">
    <property type="entry name" value="WD40_rpt"/>
</dbReference>
<evidence type="ECO:0000313" key="2">
    <source>
        <dbReference type="EMBL" id="CAD2171444.1"/>
    </source>
</evidence>
<accession>A0A6V7VAW1</accession>
<dbReference type="InterPro" id="IPR052208">
    <property type="entry name" value="DmX-like/RAVE_component"/>
</dbReference>
<dbReference type="EMBL" id="CAJEWN010000184">
    <property type="protein sequence ID" value="CAD2171444.1"/>
    <property type="molecule type" value="Genomic_DNA"/>
</dbReference>
<comment type="caution">
    <text evidence="2">The sequence shown here is derived from an EMBL/GenBank/DDBJ whole genome shotgun (WGS) entry which is preliminary data.</text>
</comment>
<dbReference type="SUPFAM" id="SSF50978">
    <property type="entry name" value="WD40 repeat-like"/>
    <property type="match status" value="1"/>
</dbReference>
<dbReference type="GO" id="GO:0007035">
    <property type="term" value="P:vacuolar acidification"/>
    <property type="evidence" value="ECO:0007669"/>
    <property type="project" value="TreeGrafter"/>
</dbReference>
<dbReference type="OrthoDB" id="342131at2759"/>
<dbReference type="Proteomes" id="UP000580250">
    <property type="component" value="Unassembled WGS sequence"/>
</dbReference>
<dbReference type="GO" id="GO:0043291">
    <property type="term" value="C:RAVE complex"/>
    <property type="evidence" value="ECO:0007669"/>
    <property type="project" value="TreeGrafter"/>
</dbReference>
<dbReference type="SMART" id="SM00320">
    <property type="entry name" value="WD40"/>
    <property type="match status" value="3"/>
</dbReference>
<reference evidence="2 3" key="1">
    <citation type="submission" date="2020-08" db="EMBL/GenBank/DDBJ databases">
        <authorList>
            <person name="Koutsovoulos G."/>
            <person name="Danchin GJ E."/>
        </authorList>
    </citation>
    <scope>NUCLEOTIDE SEQUENCE [LARGE SCALE GENOMIC DNA]</scope>
</reference>
<dbReference type="InterPro" id="IPR015943">
    <property type="entry name" value="WD40/YVTN_repeat-like_dom_sf"/>
</dbReference>
<dbReference type="InterPro" id="IPR036322">
    <property type="entry name" value="WD40_repeat_dom_sf"/>
</dbReference>
<evidence type="ECO:0000259" key="1">
    <source>
        <dbReference type="Pfam" id="PF12234"/>
    </source>
</evidence>
<dbReference type="PANTHER" id="PTHR13950:SF9">
    <property type="entry name" value="RABCONNECTIN-3A"/>
    <property type="match status" value="1"/>
</dbReference>
<name>A0A6V7VAW1_MELEN</name>
<gene>
    <name evidence="2" type="ORF">MENT_LOCUS22933</name>
</gene>
<sequence length="2087" mass="238595">MENSNINQITIGTLNRINNPYSVGSIEGLNFIACAIGSHLHILTERFEKIHVIHCDNINNCEITAVSCCSESGKIAICFNKEIKIFEPVQSGQKIFPYTWTEVQSWTMEDKIGGVHWVLEGFRLLLFVGTELILYQDKIISCSVAMNKPAQNNGIKFTLNSDEEIKWEVIWRIKLANKIKHVRFSNDGTLFATCGSHDPFVKIWYQLKDSFSFIYLQHPSSVCGFEWRHSGGFLMPRKLVHNALITWCEDNTARIWKEVQNGDAGLQYNFINVIQHAIVQQNGHPSVIKPKHNPHRVSLQMRKAKARLIQKFTHHQTEKKKPDIQSSTQVPDSTVPVRPYSIADFSIPNYASGNPLVFCLIATINAEDCLLVPAISRVSENKDDDVKRKRHSRLSFSVHWLNNKEYDFEMGTQKVLAENLAENESRDLSPCQIVSMHSSSSSAGFAADFLTPHPGSLSHPLTSPNLIKTSQQAAELNDPMSTDSIDHKLEGLLRHWVKSCDILFAIHPMDGSLLTWTLEWLDDHWKQPTVSFASRIPEAFPLSDAVSLLSPMNTLRPSLHILFEYSHKRKSDIEEQSHTQDFQAFLARNKYLAKNNEIYLLTNHRIGTLNLWRIQIENTPNETVIQHQNIPIAASVTNVVHGYRICKPSNEPTNLEIHKNEGLFDAACLSTPLLPQYHPTQLVGMLNAGKIQRVRAILLNVLHALRANKQVRKLSSVRRYSFGRQSSVVKRQTIDYDFDPDVQQRRNSISARSSFNNNVMEQNQIDSIPSLPLYALLLADEVSENATNSQQSQLVTRSSFDKKEETNVYDSLFARSITEEENFKFDEDDFDDQSDDERKNSVCRSRKFSIGSLNEASFLVLTNPGSPPAAKFTANHARYLTDILTHTHLHGLSNTDQMHLLAVADTISHFSSSAVDRLAHANVMFEQESSANDKNEQTTFAYTTGMETVDECGLRFLMAKKQYEYLLRCLPLKQRKQLKTNGISSAYVIWAFHSDTEAELLSSIPCVQRQQENWDEMRSYGVAWWLRNVASLRTCIERVAKNIFQKDQNPLDAALFYLAMRKKNVLTQLFKTVNDTRMYEFFREDFTQEKWKKASLKNAFILMSKQRFHHAAAFFLLAGSIKDALQIILARIHDLQLAIVILRLYEVETEAQFELLSELLCKEVLGCEVEHFRQLTKNYESKKTVEPITFPNARGDPFERSMSLWIMNEYVFSVETFLEEANDPKRIKDREIKMERTNSDDTLRHFEPSFPDIFNFYSFLRRHPLVIRQKLTRAGIAMTTTEHFLTWTRRIGSRLSDSEKRLYLRTANAHLDSGCPLLSLDVLTSLPKQFGQEAELEVILPDVSKPSLDEQIDWSMPVSSKLNQEERFTSIKPEINGNSLKKDLITKHELSTLDCSSELQDLKLFSTLSIMTDELTTLANGDYEIPGGQLRLKLYCWLERECEVLKNICYSQEDDFEDEVNEDEENSQCSSNIINDEEPTSSIIRGTDEELPPLHEALEQDRIELKERKSKALKRRLWLKRHQKILHSLAAYCALHGSRNIRLIAVEMELLLLLMEAQRDKEVSDIRTFPLLAASLSPSVNSPISPLRFMSEQCASLLSAINQFDKVPQIDADVSKVMKLFSLCQGLSFCVYQSLSNIELFNQFRLSPQTFSGPLTQPIRRTSVSVTATDELDVRSQPQHWPGVDSLIKLLNRESLLDNTPPNLRLLLVEFFSTIFLSTFLYAFTFYDSRLLYRLAAHPIGNQMFGEIFGGGGEHKLKSAIPVRPPPPRIGERTESNSQLQQQNSNQVEEIALMRAKLHAKVFAPSSKAIINQKLPSKTHQGASEQIIQCWIPPRKHILQYFTDKVLSSQIGTVADAIFDDYDSDQESNEEKEVDETTTDYFKFQSDLDELSLNKERIYPHCCHDSYAWQLIRLALLKLIISKIECFVELAGFDLREVARRFPKLEQSITCLNLWAAQIEAKLGTDLTECPSDFLPNMHVQELSDSEQHHNHGKPVAATPTLNKYNNLLLEHGNTPFEYDETGVKPVRRLWIQLVHQESLMPLFVRFIFGKEKTKSLSSFTDGSVESRCGRQAAPKNIISQFLKILN</sequence>
<dbReference type="InterPro" id="IPR022033">
    <property type="entry name" value="Rav1p_C"/>
</dbReference>
<dbReference type="Pfam" id="PF12234">
    <property type="entry name" value="Rav1p_C"/>
    <property type="match status" value="1"/>
</dbReference>
<organism evidence="2 3">
    <name type="scientific">Meloidogyne enterolobii</name>
    <name type="common">Root-knot nematode worm</name>
    <name type="synonym">Meloidogyne mayaguensis</name>
    <dbReference type="NCBI Taxonomy" id="390850"/>
    <lineage>
        <taxon>Eukaryota</taxon>
        <taxon>Metazoa</taxon>
        <taxon>Ecdysozoa</taxon>
        <taxon>Nematoda</taxon>
        <taxon>Chromadorea</taxon>
        <taxon>Rhabditida</taxon>
        <taxon>Tylenchina</taxon>
        <taxon>Tylenchomorpha</taxon>
        <taxon>Tylenchoidea</taxon>
        <taxon>Meloidogynidae</taxon>
        <taxon>Meloidogyninae</taxon>
        <taxon>Meloidogyne</taxon>
    </lineage>
</organism>
<evidence type="ECO:0000313" key="3">
    <source>
        <dbReference type="Proteomes" id="UP000580250"/>
    </source>
</evidence>
<dbReference type="Gene3D" id="2.130.10.10">
    <property type="entry name" value="YVTN repeat-like/Quinoprotein amine dehydrogenase"/>
    <property type="match status" value="1"/>
</dbReference>
<protein>
    <recommendedName>
        <fullName evidence="1">RAVE complex protein Rav1 C-terminal domain-containing protein</fullName>
    </recommendedName>
</protein>
<proteinExistence type="predicted"/>
<dbReference type="PANTHER" id="PTHR13950">
    <property type="entry name" value="RABCONNECTIN-RELATED"/>
    <property type="match status" value="1"/>
</dbReference>
<feature type="domain" description="RAVE complex protein Rav1 C-terminal" evidence="1">
    <location>
        <begin position="946"/>
        <end position="1166"/>
    </location>
</feature>